<dbReference type="Proteomes" id="UP000275579">
    <property type="component" value="Chromosome"/>
</dbReference>
<organism evidence="2 3">
    <name type="scientific">Streptomyces lydicus</name>
    <dbReference type="NCBI Taxonomy" id="47763"/>
    <lineage>
        <taxon>Bacteria</taxon>
        <taxon>Bacillati</taxon>
        <taxon>Actinomycetota</taxon>
        <taxon>Actinomycetes</taxon>
        <taxon>Kitasatosporales</taxon>
        <taxon>Streptomycetaceae</taxon>
        <taxon>Streptomyces</taxon>
    </lineage>
</organism>
<feature type="compositionally biased region" description="Acidic residues" evidence="1">
    <location>
        <begin position="93"/>
        <end position="106"/>
    </location>
</feature>
<gene>
    <name evidence="2" type="ORF">DDE74_39380</name>
</gene>
<feature type="region of interest" description="Disordered" evidence="1">
    <location>
        <begin position="1"/>
        <end position="20"/>
    </location>
</feature>
<evidence type="ECO:0000256" key="1">
    <source>
        <dbReference type="SAM" id="MobiDB-lite"/>
    </source>
</evidence>
<dbReference type="AlphaFoldDB" id="A0A3S9YMQ3"/>
<dbReference type="EMBL" id="CP029042">
    <property type="protein sequence ID" value="AZS76114.1"/>
    <property type="molecule type" value="Genomic_DNA"/>
</dbReference>
<evidence type="ECO:0000313" key="2">
    <source>
        <dbReference type="EMBL" id="AZS76114.1"/>
    </source>
</evidence>
<sequence length="138" mass="15395">MPRTQASLSLRSDEPSSHTQPLFFTDVADLTALAKTSRRPALAVAVAALLPRTLPGHEALAFYDDGPAPYQDDNPYDEPYRRPYRPLFPKPEEPDEPSGPESPEELAEQRLTEERAERVADAERASPEAPPWATSRDR</sequence>
<feature type="compositionally biased region" description="Basic and acidic residues" evidence="1">
    <location>
        <begin position="107"/>
        <end position="126"/>
    </location>
</feature>
<reference evidence="2 3" key="1">
    <citation type="submission" date="2018-04" db="EMBL/GenBank/DDBJ databases">
        <title>Complete genome sequences of Streptomyces lydicus strain WYEC and characterization of antagonistic properties of biological control agents.</title>
        <authorList>
            <person name="Mariita R.M."/>
            <person name="Sello J.K."/>
        </authorList>
    </citation>
    <scope>NUCLEOTIDE SEQUENCE [LARGE SCALE GENOMIC DNA]</scope>
    <source>
        <strain evidence="2 3">WYEC 108</strain>
    </source>
</reference>
<feature type="region of interest" description="Disordered" evidence="1">
    <location>
        <begin position="59"/>
        <end position="138"/>
    </location>
</feature>
<accession>A0A3S9YMQ3</accession>
<evidence type="ECO:0000313" key="3">
    <source>
        <dbReference type="Proteomes" id="UP000275579"/>
    </source>
</evidence>
<proteinExistence type="predicted"/>
<name>A0A3S9YMQ3_9ACTN</name>
<dbReference type="RefSeq" id="WP_127154803.1">
    <property type="nucleotide sequence ID" value="NZ_CP029042.1"/>
</dbReference>
<feature type="compositionally biased region" description="Polar residues" evidence="1">
    <location>
        <begin position="1"/>
        <end position="10"/>
    </location>
</feature>
<protein>
    <submittedName>
        <fullName evidence="2">Uncharacterized protein</fullName>
    </submittedName>
</protein>